<dbReference type="EMBL" id="AMCW01000079">
    <property type="protein sequence ID" value="EKK01814.1"/>
    <property type="molecule type" value="Genomic_DNA"/>
</dbReference>
<reference evidence="2 3" key="1">
    <citation type="journal article" date="2013" name="Mar. Genomics">
        <title>Expression of sulfatases in Rhodopirellula baltica and the diversity of sulfatases in the genus Rhodopirellula.</title>
        <authorList>
            <person name="Wegner C.E."/>
            <person name="Richter-Heitmann T."/>
            <person name="Klindworth A."/>
            <person name="Klockow C."/>
            <person name="Richter M."/>
            <person name="Achstetter T."/>
            <person name="Glockner F.O."/>
            <person name="Harder J."/>
        </authorList>
    </citation>
    <scope>NUCLEOTIDE SEQUENCE [LARGE SCALE GENOMIC DNA]</scope>
    <source>
        <strain evidence="2 3">SH28</strain>
    </source>
</reference>
<evidence type="ECO:0000313" key="3">
    <source>
        <dbReference type="Proteomes" id="UP000007993"/>
    </source>
</evidence>
<feature type="region of interest" description="Disordered" evidence="1">
    <location>
        <begin position="29"/>
        <end position="49"/>
    </location>
</feature>
<dbReference type="AlphaFoldDB" id="K5DG62"/>
<name>K5DG62_RHOBT</name>
<dbReference type="PATRIC" id="fig|993517.3.peg.3088"/>
<dbReference type="Proteomes" id="UP000007993">
    <property type="component" value="Unassembled WGS sequence"/>
</dbReference>
<comment type="caution">
    <text evidence="2">The sequence shown here is derived from an EMBL/GenBank/DDBJ whole genome shotgun (WGS) entry which is preliminary data.</text>
</comment>
<protein>
    <submittedName>
        <fullName evidence="2">Uncharacterized protein</fullName>
    </submittedName>
</protein>
<accession>K5DG62</accession>
<feature type="compositionally biased region" description="Polar residues" evidence="1">
    <location>
        <begin position="29"/>
        <end position="41"/>
    </location>
</feature>
<proteinExistence type="predicted"/>
<evidence type="ECO:0000313" key="2">
    <source>
        <dbReference type="EMBL" id="EKK01814.1"/>
    </source>
</evidence>
<sequence length="49" mass="5559">MTSNQITSTWLAALIPWFLLSSWVSSTYEKWSPTRTENEPSSGLKLSEP</sequence>
<gene>
    <name evidence="2" type="ORF">RBSH_02852</name>
</gene>
<evidence type="ECO:0000256" key="1">
    <source>
        <dbReference type="SAM" id="MobiDB-lite"/>
    </source>
</evidence>
<organism evidence="2 3">
    <name type="scientific">Rhodopirellula baltica SH28</name>
    <dbReference type="NCBI Taxonomy" id="993517"/>
    <lineage>
        <taxon>Bacteria</taxon>
        <taxon>Pseudomonadati</taxon>
        <taxon>Planctomycetota</taxon>
        <taxon>Planctomycetia</taxon>
        <taxon>Pirellulales</taxon>
        <taxon>Pirellulaceae</taxon>
        <taxon>Rhodopirellula</taxon>
    </lineage>
</organism>